<evidence type="ECO:0000313" key="3">
    <source>
        <dbReference type="Proteomes" id="UP001151760"/>
    </source>
</evidence>
<accession>A0ABQ4XV33</accession>
<organism evidence="2 3">
    <name type="scientific">Tanacetum coccineum</name>
    <dbReference type="NCBI Taxonomy" id="301880"/>
    <lineage>
        <taxon>Eukaryota</taxon>
        <taxon>Viridiplantae</taxon>
        <taxon>Streptophyta</taxon>
        <taxon>Embryophyta</taxon>
        <taxon>Tracheophyta</taxon>
        <taxon>Spermatophyta</taxon>
        <taxon>Magnoliopsida</taxon>
        <taxon>eudicotyledons</taxon>
        <taxon>Gunneridae</taxon>
        <taxon>Pentapetalae</taxon>
        <taxon>asterids</taxon>
        <taxon>campanulids</taxon>
        <taxon>Asterales</taxon>
        <taxon>Asteraceae</taxon>
        <taxon>Asteroideae</taxon>
        <taxon>Anthemideae</taxon>
        <taxon>Anthemidinae</taxon>
        <taxon>Tanacetum</taxon>
    </lineage>
</organism>
<evidence type="ECO:0000313" key="2">
    <source>
        <dbReference type="EMBL" id="GJS69298.1"/>
    </source>
</evidence>
<evidence type="ECO:0000256" key="1">
    <source>
        <dbReference type="SAM" id="MobiDB-lite"/>
    </source>
</evidence>
<reference evidence="2" key="2">
    <citation type="submission" date="2022-01" db="EMBL/GenBank/DDBJ databases">
        <authorList>
            <person name="Yamashiro T."/>
            <person name="Shiraishi A."/>
            <person name="Satake H."/>
            <person name="Nakayama K."/>
        </authorList>
    </citation>
    <scope>NUCLEOTIDE SEQUENCE</scope>
</reference>
<keyword evidence="3" id="KW-1185">Reference proteome</keyword>
<feature type="compositionally biased region" description="Low complexity" evidence="1">
    <location>
        <begin position="218"/>
        <end position="230"/>
    </location>
</feature>
<sequence>MVTFRGDDNAPWFADFAKYYAGNFVIKGMSSQQKRKFFKDVKHYFWDDPFLFKICADRDPACVHARKLSTFEGCLNRPARGDIIGTPDQKPRLSTSVIEFLLNSRLRFSRAMIMTRGWGPFTVTKSSICTVELSNSGGPNFKRDTGLIVCCTTFGGDVPQLDFPDCDDSRARGFALHPQEFHIINFFLGNPETDIQEKEKNKAKNDKTEHENEKSVKKSQQSKSKSTPRS</sequence>
<proteinExistence type="predicted"/>
<dbReference type="EMBL" id="BQNB010009853">
    <property type="protein sequence ID" value="GJS69298.1"/>
    <property type="molecule type" value="Genomic_DNA"/>
</dbReference>
<feature type="region of interest" description="Disordered" evidence="1">
    <location>
        <begin position="194"/>
        <end position="230"/>
    </location>
</feature>
<feature type="compositionally biased region" description="Basic and acidic residues" evidence="1">
    <location>
        <begin position="195"/>
        <end position="216"/>
    </location>
</feature>
<evidence type="ECO:0008006" key="4">
    <source>
        <dbReference type="Google" id="ProtNLM"/>
    </source>
</evidence>
<dbReference type="Proteomes" id="UP001151760">
    <property type="component" value="Unassembled WGS sequence"/>
</dbReference>
<gene>
    <name evidence="2" type="ORF">Tco_0702139</name>
</gene>
<protein>
    <recommendedName>
        <fullName evidence="4">Reverse transcriptase domain-containing protein</fullName>
    </recommendedName>
</protein>
<reference evidence="2" key="1">
    <citation type="journal article" date="2022" name="Int. J. Mol. Sci.">
        <title>Draft Genome of Tanacetum Coccineum: Genomic Comparison of Closely Related Tanacetum-Family Plants.</title>
        <authorList>
            <person name="Yamashiro T."/>
            <person name="Shiraishi A."/>
            <person name="Nakayama K."/>
            <person name="Satake H."/>
        </authorList>
    </citation>
    <scope>NUCLEOTIDE SEQUENCE</scope>
</reference>
<name>A0ABQ4XV33_9ASTR</name>
<comment type="caution">
    <text evidence="2">The sequence shown here is derived from an EMBL/GenBank/DDBJ whole genome shotgun (WGS) entry which is preliminary data.</text>
</comment>